<comment type="caution">
    <text evidence="1">The sequence shown here is derived from an EMBL/GenBank/DDBJ whole genome shotgun (WGS) entry which is preliminary data.</text>
</comment>
<accession>A0ACC1JGC6</accession>
<evidence type="ECO:0000313" key="2">
    <source>
        <dbReference type="Proteomes" id="UP001150603"/>
    </source>
</evidence>
<organism evidence="1 2">
    <name type="scientific">Linderina macrospora</name>
    <dbReference type="NCBI Taxonomy" id="4868"/>
    <lineage>
        <taxon>Eukaryota</taxon>
        <taxon>Fungi</taxon>
        <taxon>Fungi incertae sedis</taxon>
        <taxon>Zoopagomycota</taxon>
        <taxon>Kickxellomycotina</taxon>
        <taxon>Kickxellomycetes</taxon>
        <taxon>Kickxellales</taxon>
        <taxon>Kickxellaceae</taxon>
        <taxon>Linderina</taxon>
    </lineage>
</organism>
<keyword evidence="2" id="KW-1185">Reference proteome</keyword>
<sequence length="265" mass="29122">MGDLFSERERGKYVGIFAAAFAVSTVVGPVMGGGIVQHASWRIVFWINIPICVIAMAMIFFTLKLPKTQGTLREKIRRVDFIGCALFTIGMVPILLGLSWGGQQYEWTSAPVLACLIAGFVVILVFLFVEYRFAAEPIVPVRLFGNVNVLAALASAFTMGATMVGATLSIPIFNSILNSHIKTGVIKLASEFPEYAAAIVSTRDDQRNIYKDTTPSDIRTKIIKLWADSMHSAFFSLVVFGGVFLVCCFAIKHVELGKKRKKTIE</sequence>
<dbReference type="EMBL" id="JANBPW010000175">
    <property type="protein sequence ID" value="KAJ1950576.1"/>
    <property type="molecule type" value="Genomic_DNA"/>
</dbReference>
<name>A0ACC1JGC6_9FUNG</name>
<proteinExistence type="predicted"/>
<protein>
    <submittedName>
        <fullName evidence="1">Uncharacterized protein</fullName>
    </submittedName>
</protein>
<dbReference type="Proteomes" id="UP001150603">
    <property type="component" value="Unassembled WGS sequence"/>
</dbReference>
<evidence type="ECO:0000313" key="1">
    <source>
        <dbReference type="EMBL" id="KAJ1950576.1"/>
    </source>
</evidence>
<gene>
    <name evidence="1" type="ORF">FBU59_000611</name>
</gene>
<reference evidence="1" key="1">
    <citation type="submission" date="2022-07" db="EMBL/GenBank/DDBJ databases">
        <title>Phylogenomic reconstructions and comparative analyses of Kickxellomycotina fungi.</title>
        <authorList>
            <person name="Reynolds N.K."/>
            <person name="Stajich J.E."/>
            <person name="Barry K."/>
            <person name="Grigoriev I.V."/>
            <person name="Crous P."/>
            <person name="Smith M.E."/>
        </authorList>
    </citation>
    <scope>NUCLEOTIDE SEQUENCE</scope>
    <source>
        <strain evidence="1">NRRL 5244</strain>
    </source>
</reference>